<dbReference type="EMBL" id="FOJX01000001">
    <property type="protein sequence ID" value="SFA69870.1"/>
    <property type="molecule type" value="Genomic_DNA"/>
</dbReference>
<name>A0A1I0V197_SELRU</name>
<dbReference type="GO" id="GO:0016301">
    <property type="term" value="F:kinase activity"/>
    <property type="evidence" value="ECO:0007669"/>
    <property type="project" value="UniProtKB-KW"/>
</dbReference>
<dbReference type="RefSeq" id="WP_074811654.1">
    <property type="nucleotide sequence ID" value="NZ_FOJX01000001.1"/>
</dbReference>
<dbReference type="AlphaFoldDB" id="A0A1I0V197"/>
<evidence type="ECO:0000313" key="2">
    <source>
        <dbReference type="EMBL" id="SFA69870.1"/>
    </source>
</evidence>
<organism evidence="2 3">
    <name type="scientific">Selenomonas ruminantium</name>
    <dbReference type="NCBI Taxonomy" id="971"/>
    <lineage>
        <taxon>Bacteria</taxon>
        <taxon>Bacillati</taxon>
        <taxon>Bacillota</taxon>
        <taxon>Negativicutes</taxon>
        <taxon>Selenomonadales</taxon>
        <taxon>Selenomonadaceae</taxon>
        <taxon>Selenomonas</taxon>
    </lineage>
</organism>
<keyword evidence="1" id="KW-0175">Coiled coil</keyword>
<reference evidence="2 3" key="1">
    <citation type="submission" date="2016-10" db="EMBL/GenBank/DDBJ databases">
        <authorList>
            <person name="de Groot N.N."/>
        </authorList>
    </citation>
    <scope>NUCLEOTIDE SEQUENCE [LARGE SCALE GENOMIC DNA]</scope>
    <source>
        <strain evidence="2 3">L14</strain>
    </source>
</reference>
<proteinExistence type="predicted"/>
<feature type="coiled-coil region" evidence="1">
    <location>
        <begin position="30"/>
        <end position="57"/>
    </location>
</feature>
<evidence type="ECO:0000256" key="1">
    <source>
        <dbReference type="SAM" id="Coils"/>
    </source>
</evidence>
<keyword evidence="2" id="KW-0808">Transferase</keyword>
<dbReference type="Proteomes" id="UP000183843">
    <property type="component" value="Unassembled WGS sequence"/>
</dbReference>
<sequence>MLDKEKANKQKYPEAEPKVIRVQELPSAEYMAIKQRYKENVQRVEELEEKCRMLEDALKYGEITTLSRMIMEYQAMSVSYLEHISKEMQIYRYSYEERQQGMEFIKYLRQVASELEGLLWPGGVNA</sequence>
<accession>A0A1I0V197</accession>
<evidence type="ECO:0000313" key="3">
    <source>
        <dbReference type="Proteomes" id="UP000183843"/>
    </source>
</evidence>
<protein>
    <submittedName>
        <fullName evidence="2">Polyphosphate kinase 2 (PPK2)</fullName>
    </submittedName>
</protein>
<keyword evidence="2" id="KW-0418">Kinase</keyword>
<gene>
    <name evidence="2" type="ORF">SAMN05216587_101134</name>
</gene>